<comment type="subcellular location">
    <subcellularLocation>
        <location evidence="1">Secreted</location>
        <location evidence="1">Cell wall</location>
    </subcellularLocation>
</comment>
<evidence type="ECO:0000256" key="5">
    <source>
        <dbReference type="ARBA" id="ARBA00022801"/>
    </source>
</evidence>
<organism evidence="9 10">
    <name type="scientific">Dipteronia sinensis</name>
    <dbReference type="NCBI Taxonomy" id="43782"/>
    <lineage>
        <taxon>Eukaryota</taxon>
        <taxon>Viridiplantae</taxon>
        <taxon>Streptophyta</taxon>
        <taxon>Embryophyta</taxon>
        <taxon>Tracheophyta</taxon>
        <taxon>Spermatophyta</taxon>
        <taxon>Magnoliopsida</taxon>
        <taxon>eudicotyledons</taxon>
        <taxon>Gunneridae</taxon>
        <taxon>Pentapetalae</taxon>
        <taxon>rosids</taxon>
        <taxon>malvids</taxon>
        <taxon>Sapindales</taxon>
        <taxon>Sapindaceae</taxon>
        <taxon>Hippocastanoideae</taxon>
        <taxon>Acereae</taxon>
        <taxon>Dipteronia</taxon>
    </lineage>
</organism>
<keyword evidence="3" id="KW-0134">Cell wall</keyword>
<accession>A0AAD9ZRE4</accession>
<dbReference type="GO" id="GO:0071555">
    <property type="term" value="P:cell wall organization"/>
    <property type="evidence" value="ECO:0007669"/>
    <property type="project" value="UniProtKB-KW"/>
</dbReference>
<dbReference type="InterPro" id="IPR000743">
    <property type="entry name" value="Glyco_hydro_28"/>
</dbReference>
<keyword evidence="10" id="KW-1185">Reference proteome</keyword>
<evidence type="ECO:0000256" key="2">
    <source>
        <dbReference type="ARBA" id="ARBA00008834"/>
    </source>
</evidence>
<dbReference type="GO" id="GO:0004650">
    <property type="term" value="F:polygalacturonase activity"/>
    <property type="evidence" value="ECO:0007669"/>
    <property type="project" value="InterPro"/>
</dbReference>
<dbReference type="GO" id="GO:0005975">
    <property type="term" value="P:carbohydrate metabolic process"/>
    <property type="evidence" value="ECO:0007669"/>
    <property type="project" value="InterPro"/>
</dbReference>
<name>A0AAD9ZRE4_9ROSI</name>
<protein>
    <recommendedName>
        <fullName evidence="11">Polygalacturonase</fullName>
    </recommendedName>
</protein>
<evidence type="ECO:0000256" key="1">
    <source>
        <dbReference type="ARBA" id="ARBA00004191"/>
    </source>
</evidence>
<evidence type="ECO:0000256" key="6">
    <source>
        <dbReference type="ARBA" id="ARBA00023295"/>
    </source>
</evidence>
<comment type="similarity">
    <text evidence="2 8">Belongs to the glycosyl hydrolase 28 family.</text>
</comment>
<dbReference type="EMBL" id="JANJYJ010000009">
    <property type="protein sequence ID" value="KAK3189243.1"/>
    <property type="molecule type" value="Genomic_DNA"/>
</dbReference>
<reference evidence="9" key="1">
    <citation type="journal article" date="2023" name="Plant J.">
        <title>Genome sequences and population genomics provide insights into the demographic history, inbreeding, and mutation load of two 'living fossil' tree species of Dipteronia.</title>
        <authorList>
            <person name="Feng Y."/>
            <person name="Comes H.P."/>
            <person name="Chen J."/>
            <person name="Zhu S."/>
            <person name="Lu R."/>
            <person name="Zhang X."/>
            <person name="Li P."/>
            <person name="Qiu J."/>
            <person name="Olsen K.M."/>
            <person name="Qiu Y."/>
        </authorList>
    </citation>
    <scope>NUCLEOTIDE SEQUENCE</scope>
    <source>
        <strain evidence="9">NBL</strain>
    </source>
</reference>
<keyword evidence="6 8" id="KW-0326">Glycosidase</keyword>
<evidence type="ECO:0000256" key="8">
    <source>
        <dbReference type="RuleBase" id="RU361169"/>
    </source>
</evidence>
<comment type="caution">
    <text evidence="9">The sequence shown here is derived from an EMBL/GenBank/DDBJ whole genome shotgun (WGS) entry which is preliminary data.</text>
</comment>
<gene>
    <name evidence="9" type="ORF">Dsin_028804</name>
</gene>
<evidence type="ECO:0000313" key="9">
    <source>
        <dbReference type="EMBL" id="KAK3189243.1"/>
    </source>
</evidence>
<dbReference type="PANTHER" id="PTHR31375">
    <property type="match status" value="1"/>
</dbReference>
<sequence length="152" mass="16926">MSLSRKMNYLYNNLAVLGALARNPNEKDVRGINVRNCTINGTQNGVRVKTWLGSPAASKAFNFTFQDIVMSNVSNPIIIDQEYCPSHDCNTSKASLVKLSDIEFKNISGTYNSKSKVTLHCSSSVPCENIRFEDIHLNYTKKPEILGKFGSM</sequence>
<dbReference type="Pfam" id="PF00295">
    <property type="entry name" value="Glyco_hydro_28"/>
    <property type="match status" value="1"/>
</dbReference>
<dbReference type="SUPFAM" id="SSF51126">
    <property type="entry name" value="Pectin lyase-like"/>
    <property type="match status" value="1"/>
</dbReference>
<dbReference type="Proteomes" id="UP001281410">
    <property type="component" value="Unassembled WGS sequence"/>
</dbReference>
<keyword evidence="7" id="KW-0961">Cell wall biogenesis/degradation</keyword>
<dbReference type="Gene3D" id="2.160.20.10">
    <property type="entry name" value="Single-stranded right-handed beta-helix, Pectin lyase-like"/>
    <property type="match status" value="1"/>
</dbReference>
<evidence type="ECO:0008006" key="11">
    <source>
        <dbReference type="Google" id="ProtNLM"/>
    </source>
</evidence>
<proteinExistence type="inferred from homology"/>
<evidence type="ECO:0000256" key="4">
    <source>
        <dbReference type="ARBA" id="ARBA00022525"/>
    </source>
</evidence>
<evidence type="ECO:0000313" key="10">
    <source>
        <dbReference type="Proteomes" id="UP001281410"/>
    </source>
</evidence>
<dbReference type="InterPro" id="IPR011050">
    <property type="entry name" value="Pectin_lyase_fold/virulence"/>
</dbReference>
<keyword evidence="4" id="KW-0964">Secreted</keyword>
<evidence type="ECO:0000256" key="7">
    <source>
        <dbReference type="ARBA" id="ARBA00023316"/>
    </source>
</evidence>
<evidence type="ECO:0000256" key="3">
    <source>
        <dbReference type="ARBA" id="ARBA00022512"/>
    </source>
</evidence>
<keyword evidence="5 8" id="KW-0378">Hydrolase</keyword>
<dbReference type="InterPro" id="IPR012334">
    <property type="entry name" value="Pectin_lyas_fold"/>
</dbReference>
<dbReference type="AlphaFoldDB" id="A0AAD9ZRE4"/>